<feature type="signal peptide" evidence="1">
    <location>
        <begin position="1"/>
        <end position="28"/>
    </location>
</feature>
<organism evidence="2 3">
    <name type="scientific">Mycolicibacterium obuense</name>
    <dbReference type="NCBI Taxonomy" id="1807"/>
    <lineage>
        <taxon>Bacteria</taxon>
        <taxon>Bacillati</taxon>
        <taxon>Actinomycetota</taxon>
        <taxon>Actinomycetes</taxon>
        <taxon>Mycobacteriales</taxon>
        <taxon>Mycobacteriaceae</taxon>
        <taxon>Mycolicibacterium</taxon>
    </lineage>
</organism>
<name>A0A0M2JZF3_9MYCO</name>
<protein>
    <recommendedName>
        <fullName evidence="4">PASTA domain-containing protein</fullName>
    </recommendedName>
</protein>
<evidence type="ECO:0000313" key="2">
    <source>
        <dbReference type="EMBL" id="KKF02469.1"/>
    </source>
</evidence>
<comment type="caution">
    <text evidence="2">The sequence shown here is derived from an EMBL/GenBank/DDBJ whole genome shotgun (WGS) entry which is preliminary data.</text>
</comment>
<evidence type="ECO:0000313" key="3">
    <source>
        <dbReference type="Proteomes" id="UP000034150"/>
    </source>
</evidence>
<evidence type="ECO:0000256" key="1">
    <source>
        <dbReference type="SAM" id="SignalP"/>
    </source>
</evidence>
<dbReference type="RefSeq" id="WP_046362534.1">
    <property type="nucleotide sequence ID" value="NZ_LAUZ02000005.1"/>
</dbReference>
<dbReference type="Proteomes" id="UP000034150">
    <property type="component" value="Unassembled WGS sequence"/>
</dbReference>
<dbReference type="OrthoDB" id="4335972at2"/>
<dbReference type="AlphaFoldDB" id="A0A0M2JZF3"/>
<keyword evidence="1" id="KW-0732">Signal</keyword>
<dbReference type="EMBL" id="LAUZ02000005">
    <property type="protein sequence ID" value="KKF02469.1"/>
    <property type="molecule type" value="Genomic_DNA"/>
</dbReference>
<keyword evidence="3" id="KW-1185">Reference proteome</keyword>
<gene>
    <name evidence="2" type="ORF">WN67_08260</name>
</gene>
<reference evidence="2 3" key="1">
    <citation type="journal article" date="2015" name="Genome Announc.">
        <title>Draft Genome Sequence of Mycobacterium obuense Strain UC1, Isolated from Patient Sputum.</title>
        <authorList>
            <person name="Greninger A.L."/>
            <person name="Cunningham G."/>
            <person name="Hsu E.D."/>
            <person name="Yu J.M."/>
            <person name="Chiu C.Y."/>
            <person name="Miller S."/>
        </authorList>
    </citation>
    <scope>NUCLEOTIDE SEQUENCE [LARGE SCALE GENOMIC DNA]</scope>
    <source>
        <strain evidence="2 3">UC1</strain>
    </source>
</reference>
<proteinExistence type="predicted"/>
<accession>A0A0M2JZF3</accession>
<sequence>MRKSIIAAGATTAVVVVAMTGLAGPAAAAEKWTMPDVRGEILQSAINDVQSVTGDVELDLRFAPRSVNQEVYNYSNWAVCATSPSRGSEISQKTKRVYFSLRRLNEKC</sequence>
<dbReference type="PATRIC" id="fig|1807.13.peg.711"/>
<feature type="chain" id="PRO_5005635079" description="PASTA domain-containing protein" evidence="1">
    <location>
        <begin position="29"/>
        <end position="108"/>
    </location>
</feature>
<evidence type="ECO:0008006" key="4">
    <source>
        <dbReference type="Google" id="ProtNLM"/>
    </source>
</evidence>